<dbReference type="GO" id="GO:0005524">
    <property type="term" value="F:ATP binding"/>
    <property type="evidence" value="ECO:0007669"/>
    <property type="project" value="UniProtKB-KW"/>
</dbReference>
<name>A0A937X6E0_9BACT</name>
<feature type="non-terminal residue" evidence="4">
    <location>
        <position position="537"/>
    </location>
</feature>
<dbReference type="GO" id="GO:0005737">
    <property type="term" value="C:cytoplasm"/>
    <property type="evidence" value="ECO:0007669"/>
    <property type="project" value="TreeGrafter"/>
</dbReference>
<feature type="non-terminal residue" evidence="4">
    <location>
        <position position="1"/>
    </location>
</feature>
<dbReference type="Pfam" id="PF13424">
    <property type="entry name" value="TPR_12"/>
    <property type="match status" value="1"/>
</dbReference>
<dbReference type="InterPro" id="IPR011990">
    <property type="entry name" value="TPR-like_helical_dom_sf"/>
</dbReference>
<dbReference type="InterPro" id="IPR019734">
    <property type="entry name" value="TPR_rpt"/>
</dbReference>
<evidence type="ECO:0000313" key="5">
    <source>
        <dbReference type="Proteomes" id="UP000703893"/>
    </source>
</evidence>
<comment type="caution">
    <text evidence="4">The sequence shown here is derived from an EMBL/GenBank/DDBJ whole genome shotgun (WGS) entry which is preliminary data.</text>
</comment>
<keyword evidence="2" id="KW-0067">ATP-binding</keyword>
<protein>
    <submittedName>
        <fullName evidence="4">Tetratricopeptide repeat protein</fullName>
    </submittedName>
</protein>
<keyword evidence="3" id="KW-0802">TPR repeat</keyword>
<dbReference type="EMBL" id="VGJX01000904">
    <property type="protein sequence ID" value="MBM3276193.1"/>
    <property type="molecule type" value="Genomic_DNA"/>
</dbReference>
<organism evidence="4 5">
    <name type="scientific">Candidatus Tanganyikabacteria bacterium</name>
    <dbReference type="NCBI Taxonomy" id="2961651"/>
    <lineage>
        <taxon>Bacteria</taxon>
        <taxon>Bacillati</taxon>
        <taxon>Candidatus Sericytochromatia</taxon>
        <taxon>Candidatus Tanganyikabacteria</taxon>
    </lineage>
</organism>
<feature type="repeat" description="TPR" evidence="3">
    <location>
        <begin position="445"/>
        <end position="478"/>
    </location>
</feature>
<keyword evidence="1" id="KW-0547">Nucleotide-binding</keyword>
<reference evidence="4 5" key="1">
    <citation type="submission" date="2019-03" db="EMBL/GenBank/DDBJ databases">
        <title>Lake Tanganyika Metagenome-Assembled Genomes (MAGs).</title>
        <authorList>
            <person name="Tran P."/>
        </authorList>
    </citation>
    <scope>NUCLEOTIDE SEQUENCE [LARGE SCALE GENOMIC DNA]</scope>
    <source>
        <strain evidence="4">K_DeepCast_65m_m2_236</strain>
    </source>
</reference>
<evidence type="ECO:0000256" key="3">
    <source>
        <dbReference type="PROSITE-ProRule" id="PRU00339"/>
    </source>
</evidence>
<dbReference type="SUPFAM" id="SSF48452">
    <property type="entry name" value="TPR-like"/>
    <property type="match status" value="2"/>
</dbReference>
<dbReference type="GO" id="GO:0004016">
    <property type="term" value="F:adenylate cyclase activity"/>
    <property type="evidence" value="ECO:0007669"/>
    <property type="project" value="TreeGrafter"/>
</dbReference>
<proteinExistence type="predicted"/>
<feature type="repeat" description="TPR" evidence="3">
    <location>
        <begin position="485"/>
        <end position="518"/>
    </location>
</feature>
<dbReference type="AlphaFoldDB" id="A0A937X6E0"/>
<dbReference type="PANTHER" id="PTHR16305:SF28">
    <property type="entry name" value="GUANYLATE CYCLASE DOMAIN-CONTAINING PROTEIN"/>
    <property type="match status" value="1"/>
</dbReference>
<evidence type="ECO:0000256" key="1">
    <source>
        <dbReference type="ARBA" id="ARBA00022741"/>
    </source>
</evidence>
<dbReference type="PANTHER" id="PTHR16305">
    <property type="entry name" value="TESTICULAR SOLUBLE ADENYLYL CYCLASE"/>
    <property type="match status" value="1"/>
</dbReference>
<gene>
    <name evidence="4" type="ORF">FJZ00_13650</name>
</gene>
<dbReference type="Gene3D" id="1.25.40.10">
    <property type="entry name" value="Tetratricopeptide repeat domain"/>
    <property type="match status" value="2"/>
</dbReference>
<accession>A0A937X6E0</accession>
<sequence>TAVILAAARRYPLVLALEDLQRADAPSLSWIHELLSAVSGEAAQLVIVLTATEPIALPAANGLETTAILLRPIAPEAATALFGSRLGLAGPADSWPSALRGLGSELARKAGGNPFFLTELLRTVISNGTLTRDGDQWAVGGSLASLELPPTLKGSVAAKLDRLVPAARRLLGIAAALDGPFDLATLTILAQGDAEPGVRLLAAEGLLDAIDPAGTRFTFVQEVFRDAAYQGLLTTERASIHARIAAYIQSSFGELQEEYSGTIADHLTKARDFGKALRFAYRAALFAGEGGAAREAVRRYRQCLEVHERLTAGGGAAEADAAVRLPVLLASLVEAEERLGNYQDAIVHSNQLLAQDLDEETRMAALRRLGSLQEQRGNFDDALTALRQGLELGGKRGSTSDQAALLSQMGTIELRRGELDEAIRLGESALNVLGGQTERYPEPAAYAHSLIGIAFYRMGDWERSIDHHRKALVLREEARDAFGMMRSLNNLGNTYVDYGRFDQAEKLYRQALGVARKENAPPALAQVLNNLGHLQML</sequence>
<feature type="repeat" description="TPR" evidence="3">
    <location>
        <begin position="363"/>
        <end position="396"/>
    </location>
</feature>
<evidence type="ECO:0000256" key="2">
    <source>
        <dbReference type="ARBA" id="ARBA00022840"/>
    </source>
</evidence>
<evidence type="ECO:0000313" key="4">
    <source>
        <dbReference type="EMBL" id="MBM3276193.1"/>
    </source>
</evidence>
<dbReference type="Proteomes" id="UP000703893">
    <property type="component" value="Unassembled WGS sequence"/>
</dbReference>
<dbReference type="PROSITE" id="PS50005">
    <property type="entry name" value="TPR"/>
    <property type="match status" value="3"/>
</dbReference>
<dbReference type="SMART" id="SM00028">
    <property type="entry name" value="TPR"/>
    <property type="match status" value="5"/>
</dbReference>